<dbReference type="AlphaFoldDB" id="A0A8H6JCF8"/>
<name>A0A8H6JCF8_9PEZI</name>
<evidence type="ECO:0000256" key="1">
    <source>
        <dbReference type="SAM" id="MobiDB-lite"/>
    </source>
</evidence>
<keyword evidence="4" id="KW-1185">Reference proteome</keyword>
<feature type="region of interest" description="Disordered" evidence="1">
    <location>
        <begin position="335"/>
        <end position="354"/>
    </location>
</feature>
<reference evidence="3" key="1">
    <citation type="journal article" date="2020" name="Phytopathology">
        <title>Genome Sequence Resources of Colletotrichum truncatum, C. plurivorum, C. musicola, and C. sojae: Four Species Pathogenic to Soybean (Glycine max).</title>
        <authorList>
            <person name="Rogerio F."/>
            <person name="Boufleur T.R."/>
            <person name="Ciampi-Guillardi M."/>
            <person name="Sukno S.A."/>
            <person name="Thon M.R."/>
            <person name="Massola Junior N.S."/>
            <person name="Baroncelli R."/>
        </authorList>
    </citation>
    <scope>NUCLEOTIDE SEQUENCE</scope>
    <source>
        <strain evidence="3">LFN00145</strain>
    </source>
</reference>
<keyword evidence="2" id="KW-1133">Transmembrane helix</keyword>
<evidence type="ECO:0000256" key="2">
    <source>
        <dbReference type="SAM" id="Phobius"/>
    </source>
</evidence>
<proteinExistence type="predicted"/>
<sequence>MPANGEGEREEEAWSGPCYDIDDPKVKWLRKWGMTYMFSLAVAVSVVCSPFIWMRRKRSYGMQIRYQMTAKGFVVWAGDKLSINGASFFMSEYRGMIHEVLKETAEALGQLCFLRNADLGGLPRIPWAAIEDDWSNKKLGHFFLRDQRNREWVDNYLMGHIMGPKGTVAESWGKYNQRDVKFLDGLLFLVHLTGGGPARGTEITPIRVQNTAKGSLRNVLVQAGMVCVATRYHKGYVQSGQYKIAIRFLPQEVGQLLKNAGEDLHPRLPGLSSTNSVGQLASAFSQHPETPQPQPAHEQELNMPNAMQSSPPTGPNGDNLGDDITIGSHKTLVADSDASAAPDSHESPNLHVDSERYQSLERSQVTATLSKENEKRRKTVTIQADDPCEYMVAPFSELCHGLRSLGRGEWLNDIVINYVLRRTSGAECMHIDSLHLDEKRETSAVVYLDSLGEPPKEDATAKITGYLQALLDQEQPIPVAVGKSIRQQDMSNCGVAVIVNAVGLVAGRDLVAQSIVPFVQARQYCRDLFLTSAHCTMFHGSVDVVREALPDALRTLRQRTFHANQLPDFLRKVALQELYATAQLIHVEARLQKQHCVHAEILQMLEASVAAYGEESDRQLFPDEDEEDLLAEELGIIKGVVSTVDDCERKEREELNRCQEQLNKLQNRAGCFKRGPLC</sequence>
<evidence type="ECO:0008006" key="5">
    <source>
        <dbReference type="Google" id="ProtNLM"/>
    </source>
</evidence>
<organism evidence="3 4">
    <name type="scientific">Colletotrichum plurivorum</name>
    <dbReference type="NCBI Taxonomy" id="2175906"/>
    <lineage>
        <taxon>Eukaryota</taxon>
        <taxon>Fungi</taxon>
        <taxon>Dikarya</taxon>
        <taxon>Ascomycota</taxon>
        <taxon>Pezizomycotina</taxon>
        <taxon>Sordariomycetes</taxon>
        <taxon>Hypocreomycetidae</taxon>
        <taxon>Glomerellales</taxon>
        <taxon>Glomerellaceae</taxon>
        <taxon>Colletotrichum</taxon>
        <taxon>Colletotrichum orchidearum species complex</taxon>
    </lineage>
</organism>
<accession>A0A8H6JCF8</accession>
<feature type="compositionally biased region" description="Basic and acidic residues" evidence="1">
    <location>
        <begin position="343"/>
        <end position="354"/>
    </location>
</feature>
<dbReference type="SUPFAM" id="SSF54001">
    <property type="entry name" value="Cysteine proteinases"/>
    <property type="match status" value="1"/>
</dbReference>
<dbReference type="EMBL" id="WIGO01000493">
    <property type="protein sequence ID" value="KAF6810549.1"/>
    <property type="molecule type" value="Genomic_DNA"/>
</dbReference>
<feature type="transmembrane region" description="Helical" evidence="2">
    <location>
        <begin position="34"/>
        <end position="53"/>
    </location>
</feature>
<keyword evidence="2" id="KW-0472">Membrane</keyword>
<gene>
    <name evidence="3" type="ORF">CPLU01_15279</name>
</gene>
<protein>
    <recommendedName>
        <fullName evidence="5">Ubiquitin-like protease family profile domain-containing protein</fullName>
    </recommendedName>
</protein>
<evidence type="ECO:0000313" key="3">
    <source>
        <dbReference type="EMBL" id="KAF6810549.1"/>
    </source>
</evidence>
<dbReference type="Proteomes" id="UP000654918">
    <property type="component" value="Unassembled WGS sequence"/>
</dbReference>
<keyword evidence="2" id="KW-0812">Transmembrane</keyword>
<comment type="caution">
    <text evidence="3">The sequence shown here is derived from an EMBL/GenBank/DDBJ whole genome shotgun (WGS) entry which is preliminary data.</text>
</comment>
<dbReference type="InterPro" id="IPR038765">
    <property type="entry name" value="Papain-like_cys_pep_sf"/>
</dbReference>
<evidence type="ECO:0000313" key="4">
    <source>
        <dbReference type="Proteomes" id="UP000654918"/>
    </source>
</evidence>
<feature type="region of interest" description="Disordered" evidence="1">
    <location>
        <begin position="303"/>
        <end position="325"/>
    </location>
</feature>